<dbReference type="EMBL" id="JAPWTJ010001125">
    <property type="protein sequence ID" value="KAJ8973735.1"/>
    <property type="molecule type" value="Genomic_DNA"/>
</dbReference>
<gene>
    <name evidence="2" type="ORF">NQ317_012874</name>
</gene>
<keyword evidence="3" id="KW-1185">Reference proteome</keyword>
<name>A0ABQ9J6G5_9CUCU</name>
<dbReference type="PANTHER" id="PTHR16166">
    <property type="entry name" value="VACUOLAR PROTEIN SORTING-ASSOCIATED PROTEIN VPS13"/>
    <property type="match status" value="1"/>
</dbReference>
<protein>
    <submittedName>
        <fullName evidence="2">Uncharacterized protein</fullName>
    </submittedName>
</protein>
<reference evidence="2" key="1">
    <citation type="journal article" date="2023" name="Insect Mol. Biol.">
        <title>Genome sequencing provides insights into the evolution of gene families encoding plant cell wall-degrading enzymes in longhorned beetles.</title>
        <authorList>
            <person name="Shin N.R."/>
            <person name="Okamura Y."/>
            <person name="Kirsch R."/>
            <person name="Pauchet Y."/>
        </authorList>
    </citation>
    <scope>NUCLEOTIDE SEQUENCE</scope>
    <source>
        <strain evidence="2">MMC_N1</strain>
    </source>
</reference>
<comment type="similarity">
    <text evidence="1">Belongs to the VPS13 family.</text>
</comment>
<accession>A0ABQ9J6G5</accession>
<dbReference type="InterPro" id="IPR026847">
    <property type="entry name" value="VPS13"/>
</dbReference>
<evidence type="ECO:0000313" key="2">
    <source>
        <dbReference type="EMBL" id="KAJ8973735.1"/>
    </source>
</evidence>
<proteinExistence type="inferred from homology"/>
<dbReference type="PANTHER" id="PTHR16166:SF93">
    <property type="entry name" value="INTERMEMBRANE LIPID TRANSFER PROTEIN VPS13"/>
    <property type="match status" value="1"/>
</dbReference>
<evidence type="ECO:0000313" key="3">
    <source>
        <dbReference type="Proteomes" id="UP001162164"/>
    </source>
</evidence>
<comment type="caution">
    <text evidence="2">The sequence shown here is derived from an EMBL/GenBank/DDBJ whole genome shotgun (WGS) entry which is preliminary data.</text>
</comment>
<organism evidence="2 3">
    <name type="scientific">Molorchus minor</name>
    <dbReference type="NCBI Taxonomy" id="1323400"/>
    <lineage>
        <taxon>Eukaryota</taxon>
        <taxon>Metazoa</taxon>
        <taxon>Ecdysozoa</taxon>
        <taxon>Arthropoda</taxon>
        <taxon>Hexapoda</taxon>
        <taxon>Insecta</taxon>
        <taxon>Pterygota</taxon>
        <taxon>Neoptera</taxon>
        <taxon>Endopterygota</taxon>
        <taxon>Coleoptera</taxon>
        <taxon>Polyphaga</taxon>
        <taxon>Cucujiformia</taxon>
        <taxon>Chrysomeloidea</taxon>
        <taxon>Cerambycidae</taxon>
        <taxon>Lamiinae</taxon>
        <taxon>Monochamini</taxon>
        <taxon>Molorchus</taxon>
    </lineage>
</organism>
<dbReference type="Proteomes" id="UP001162164">
    <property type="component" value="Unassembled WGS sequence"/>
</dbReference>
<evidence type="ECO:0000256" key="1">
    <source>
        <dbReference type="ARBA" id="ARBA00006545"/>
    </source>
</evidence>
<sequence>MLWDESNAEKTILLTHLNIVKLKVDTRGAASSLKVNVRIDDLQTLGMRQEDFVPEMVNSENDQSRHGLLEVTFETNPLDGKCDQRIELVAKPIRICLENSDLDQIQAAAGSGLFNVKEMTSTGMAHTIETHARLDINVDLSAPYVIIPYGGKYTGEENVLVLNLGRLKNVLA</sequence>